<proteinExistence type="predicted"/>
<dbReference type="RefSeq" id="WP_332081504.1">
    <property type="nucleotide sequence ID" value="NZ_JAZHYN010000018.1"/>
</dbReference>
<gene>
    <name evidence="1" type="ORF">V3H18_08095</name>
</gene>
<evidence type="ECO:0008006" key="3">
    <source>
        <dbReference type="Google" id="ProtNLM"/>
    </source>
</evidence>
<dbReference type="Proteomes" id="UP001350748">
    <property type="component" value="Unassembled WGS sequence"/>
</dbReference>
<keyword evidence="2" id="KW-1185">Reference proteome</keyword>
<name>A0ABU7XHI4_9HYPH</name>
<dbReference type="EMBL" id="JAZHYN010000018">
    <property type="protein sequence ID" value="MEF3366492.1"/>
    <property type="molecule type" value="Genomic_DNA"/>
</dbReference>
<organism evidence="1 2">
    <name type="scientific">Methylocystis borbori</name>
    <dbReference type="NCBI Taxonomy" id="3118750"/>
    <lineage>
        <taxon>Bacteria</taxon>
        <taxon>Pseudomonadati</taxon>
        <taxon>Pseudomonadota</taxon>
        <taxon>Alphaproteobacteria</taxon>
        <taxon>Hyphomicrobiales</taxon>
        <taxon>Methylocystaceae</taxon>
        <taxon>Methylocystis</taxon>
    </lineage>
</organism>
<accession>A0ABU7XHI4</accession>
<sequence length="363" mass="40814">MGVWDISRLWRRVGAAEKGDPAIAEIAGEICRNLAALGLFVESKQYGTSFWEIRASTSPKMITTPDGTEASGVALLLAGKFEPPALVFEQINSLRRGLGREMVEAAIAGLKARPAVFGRVKVNDLSPRMKDGRRWWEHVADAHAEFDWAITHEEPFASASRVAQSREPSPLTLTDIAATPDFLKKRRKLEALCRELGYDAKKATLSPEKKTFDYLGQSFASEGESFPNGRIVIFYDPEMSKARLGCCLAHEMQHVKYFFVRDAYRAEPEDGPLHKRFAKFTPAALALLRGVSNYSNEHWDAWKGAAPPRLFSMELEEGESEPINETIAEVAKAQYNWGPDVWINPVWRELQQAINEEYERLRG</sequence>
<reference evidence="1 2" key="1">
    <citation type="submission" date="2024-02" db="EMBL/GenBank/DDBJ databases">
        <authorList>
            <person name="Grouzdev D."/>
        </authorList>
    </citation>
    <scope>NUCLEOTIDE SEQUENCE [LARGE SCALE GENOMIC DNA]</scope>
    <source>
        <strain evidence="1 2">9N</strain>
    </source>
</reference>
<protein>
    <recommendedName>
        <fullName evidence="3">DUF2268 domain-containing protein</fullName>
    </recommendedName>
</protein>
<evidence type="ECO:0000313" key="2">
    <source>
        <dbReference type="Proteomes" id="UP001350748"/>
    </source>
</evidence>
<comment type="caution">
    <text evidence="1">The sequence shown here is derived from an EMBL/GenBank/DDBJ whole genome shotgun (WGS) entry which is preliminary data.</text>
</comment>
<evidence type="ECO:0000313" key="1">
    <source>
        <dbReference type="EMBL" id="MEF3366492.1"/>
    </source>
</evidence>